<dbReference type="Proteomes" id="UP000465866">
    <property type="component" value="Chromosome"/>
</dbReference>
<evidence type="ECO:0000313" key="2">
    <source>
        <dbReference type="EMBL" id="BBX45228.1"/>
    </source>
</evidence>
<keyword evidence="3" id="KW-1185">Reference proteome</keyword>
<gene>
    <name evidence="2" type="ORF">MCOO_12430</name>
</gene>
<dbReference type="PROSITE" id="PS51186">
    <property type="entry name" value="GNAT"/>
    <property type="match status" value="1"/>
</dbReference>
<dbReference type="KEGG" id="mcoo:MCOO_12430"/>
<reference evidence="2 3" key="1">
    <citation type="journal article" date="2019" name="Emerg. Microbes Infect.">
        <title>Comprehensive subspecies identification of 175 nontuberculous mycobacteria species based on 7547 genomic profiles.</title>
        <authorList>
            <person name="Matsumoto Y."/>
            <person name="Kinjo T."/>
            <person name="Motooka D."/>
            <person name="Nabeya D."/>
            <person name="Jung N."/>
            <person name="Uechi K."/>
            <person name="Horii T."/>
            <person name="Iida T."/>
            <person name="Fujita J."/>
            <person name="Nakamura S."/>
        </authorList>
    </citation>
    <scope>NUCLEOTIDE SEQUENCE [LARGE SCALE GENOMIC DNA]</scope>
    <source>
        <strain evidence="2 3">JCM 12404</strain>
    </source>
</reference>
<organism evidence="2 3">
    <name type="scientific">Mycobacterium cookii</name>
    <dbReference type="NCBI Taxonomy" id="1775"/>
    <lineage>
        <taxon>Bacteria</taxon>
        <taxon>Bacillati</taxon>
        <taxon>Actinomycetota</taxon>
        <taxon>Actinomycetes</taxon>
        <taxon>Mycobacteriales</taxon>
        <taxon>Mycobacteriaceae</taxon>
        <taxon>Mycobacterium</taxon>
    </lineage>
</organism>
<evidence type="ECO:0000259" key="1">
    <source>
        <dbReference type="PROSITE" id="PS51186"/>
    </source>
</evidence>
<evidence type="ECO:0000313" key="3">
    <source>
        <dbReference type="Proteomes" id="UP000465866"/>
    </source>
</evidence>
<accession>A0A7I7KUW2</accession>
<proteinExistence type="predicted"/>
<dbReference type="GO" id="GO:0016747">
    <property type="term" value="F:acyltransferase activity, transferring groups other than amino-acyl groups"/>
    <property type="evidence" value="ECO:0007669"/>
    <property type="project" value="InterPro"/>
</dbReference>
<dbReference type="EMBL" id="AP022569">
    <property type="protein sequence ID" value="BBX45228.1"/>
    <property type="molecule type" value="Genomic_DNA"/>
</dbReference>
<dbReference type="Gene3D" id="3.40.630.30">
    <property type="match status" value="1"/>
</dbReference>
<dbReference type="InterPro" id="IPR000182">
    <property type="entry name" value="GNAT_dom"/>
</dbReference>
<dbReference type="AlphaFoldDB" id="A0A7I7KUW2"/>
<name>A0A7I7KUW2_9MYCO</name>
<dbReference type="Pfam" id="PF00583">
    <property type="entry name" value="Acetyltransf_1"/>
    <property type="match status" value="1"/>
</dbReference>
<feature type="domain" description="N-acetyltransferase" evidence="1">
    <location>
        <begin position="5"/>
        <end position="177"/>
    </location>
</feature>
<dbReference type="RefSeq" id="WP_163775555.1">
    <property type="nucleotide sequence ID" value="NZ_AP022569.1"/>
</dbReference>
<dbReference type="InterPro" id="IPR016181">
    <property type="entry name" value="Acyl_CoA_acyltransferase"/>
</dbReference>
<protein>
    <recommendedName>
        <fullName evidence="1">N-acetyltransferase domain-containing protein</fullName>
    </recommendedName>
</protein>
<sequence>MAEALRIINSTELARAQLEAFYDEILTPSFDSAELEDRTELLDALADPESVTRGAIAFGATGSIAGGIVGDWFTGSCVMLISYLAARPGFRGHGIGEQLIREVLPAWTSCLGALLTVAEVEDPRFYRIDEQHGDPEARLRFYARLGARIIDIPYFQPALSKEQSRVRNLFLMQLGADESVTRQDNMLDSATLTRFIDEYLAATEGDVDDDEVRALRAALQAKNAIPLLDPAEFLSGD</sequence>
<dbReference type="SUPFAM" id="SSF55729">
    <property type="entry name" value="Acyl-CoA N-acyltransferases (Nat)"/>
    <property type="match status" value="1"/>
</dbReference>